<comment type="caution">
    <text evidence="1">The sequence shown here is derived from an EMBL/GenBank/DDBJ whole genome shotgun (WGS) entry which is preliminary data.</text>
</comment>
<accession>A0A0F9PEK9</accession>
<evidence type="ECO:0000313" key="1">
    <source>
        <dbReference type="EMBL" id="KKM99475.1"/>
    </source>
</evidence>
<sequence length="696" mass="75770">MVTLINNGLSPSQPVTMAVAPDGVLYVTNGIDGARRWDGQTNSAETAGISASTAHCEVAGSGSGDIYGSFDVYTRFVDDAGVPSSFSAATTIAVTSGDSFGQFDYTAIPVSDEDRVVGRQIWRNTAGQSTTFYLDVEIDDNTAASDSSTRTDGELVQQTAMRYLTEDGWPNANRFGPPPSHMQVVVSFGNRMWYLVPADYTEGSASVSGTTVSGSGVQWTRQMIGRRVYHGGKLSGVISEFTNNGSLVLSTSAVSGFGSGSYYRIGDDDERNNVHFSEAGEPESFPLDDDGNYTNVITGQEDGDKLTGGMPLGSYLYLLKESHIYRLTTAGDPRRDAGIALVAERGCLNQRCWCRVEGMAFLMDRAGVYVFRGTQTEAVSPPVQDFFRGRINWSRSKWFHAEASADEETVRFFVALDDDLWAKSALCYNYRLKQWNEDEYPFWMGASATAPLGSERRLIAGADETVVLMNEGVLDGLAPYDSLREDSLPTGLSETVRGTVTGASTTTIRDADADFSFGNWHASPTSVGAPVTVIDSNGDHQTQRIASISGSTITVQNDWSTTPSVDDIYQIGAIEYEAKFGSFRFLDEERSNRRGVRITFEPQTEAGILNVRRYLNHSSSPLSSNFPYDNSIGGEVTRDSPNFQVDLTTAEGVMLQRFDDGFEDGSPADRIVEIELKGASGKERTKIYSIEVQGVQ</sequence>
<name>A0A0F9PEK9_9ZZZZ</name>
<dbReference type="EMBL" id="LAZR01005494">
    <property type="protein sequence ID" value="KKM99475.1"/>
    <property type="molecule type" value="Genomic_DNA"/>
</dbReference>
<dbReference type="AlphaFoldDB" id="A0A0F9PEK9"/>
<protein>
    <submittedName>
        <fullName evidence="1">Uncharacterized protein</fullName>
    </submittedName>
</protein>
<gene>
    <name evidence="1" type="ORF">LCGC14_1147470</name>
</gene>
<reference evidence="1" key="1">
    <citation type="journal article" date="2015" name="Nature">
        <title>Complex archaea that bridge the gap between prokaryotes and eukaryotes.</title>
        <authorList>
            <person name="Spang A."/>
            <person name="Saw J.H."/>
            <person name="Jorgensen S.L."/>
            <person name="Zaremba-Niedzwiedzka K."/>
            <person name="Martijn J."/>
            <person name="Lind A.E."/>
            <person name="van Eijk R."/>
            <person name="Schleper C."/>
            <person name="Guy L."/>
            <person name="Ettema T.J."/>
        </authorList>
    </citation>
    <scope>NUCLEOTIDE SEQUENCE</scope>
</reference>
<organism evidence="1">
    <name type="scientific">marine sediment metagenome</name>
    <dbReference type="NCBI Taxonomy" id="412755"/>
    <lineage>
        <taxon>unclassified sequences</taxon>
        <taxon>metagenomes</taxon>
        <taxon>ecological metagenomes</taxon>
    </lineage>
</organism>
<proteinExistence type="predicted"/>